<dbReference type="AlphaFoldDB" id="A0A0D2EVG0"/>
<feature type="compositionally biased region" description="Low complexity" evidence="1">
    <location>
        <begin position="18"/>
        <end position="33"/>
    </location>
</feature>
<proteinExistence type="predicted"/>
<dbReference type="Proteomes" id="UP000054342">
    <property type="component" value="Unassembled WGS sequence"/>
</dbReference>
<dbReference type="GeneID" id="25325161"/>
<protein>
    <submittedName>
        <fullName evidence="2">Uncharacterized protein</fullName>
    </submittedName>
</protein>
<gene>
    <name evidence="2" type="ORF">PV05_03253</name>
</gene>
<name>A0A0D2EVG0_9EURO</name>
<feature type="region of interest" description="Disordered" evidence="1">
    <location>
        <begin position="1"/>
        <end position="33"/>
    </location>
</feature>
<dbReference type="RefSeq" id="XP_013319339.1">
    <property type="nucleotide sequence ID" value="XM_013463885.1"/>
</dbReference>
<evidence type="ECO:0000313" key="2">
    <source>
        <dbReference type="EMBL" id="KIW58755.1"/>
    </source>
</evidence>
<keyword evidence="3" id="KW-1185">Reference proteome</keyword>
<reference evidence="2 3" key="1">
    <citation type="submission" date="2015-01" db="EMBL/GenBank/DDBJ databases">
        <title>The Genome Sequence of Exophiala xenobiotica CBS118157.</title>
        <authorList>
            <consortium name="The Broad Institute Genomics Platform"/>
            <person name="Cuomo C."/>
            <person name="de Hoog S."/>
            <person name="Gorbushina A."/>
            <person name="Stielow B."/>
            <person name="Teixiera M."/>
            <person name="Abouelleil A."/>
            <person name="Chapman S.B."/>
            <person name="Priest M."/>
            <person name="Young S.K."/>
            <person name="Wortman J."/>
            <person name="Nusbaum C."/>
            <person name="Birren B."/>
        </authorList>
    </citation>
    <scope>NUCLEOTIDE SEQUENCE [LARGE SCALE GENOMIC DNA]</scope>
    <source>
        <strain evidence="2 3">CBS 118157</strain>
    </source>
</reference>
<sequence>MGSPQCRRRGEVNREDALSASPLSSSPNSNSASYWKPQDILEAVIASTSTIQTPRSDWQEYPLAACDWDLVQELLQSHEQRGVRLRYDYFASIEIFVHRMPSNMHEVVTRKLSVWFQGQLASLCSTEQEKEFQAMVADLGSGDIKARQGKEFHQPDAYFACARARPDASTSRILSWREE</sequence>
<organism evidence="2 3">
    <name type="scientific">Exophiala xenobiotica</name>
    <dbReference type="NCBI Taxonomy" id="348802"/>
    <lineage>
        <taxon>Eukaryota</taxon>
        <taxon>Fungi</taxon>
        <taxon>Dikarya</taxon>
        <taxon>Ascomycota</taxon>
        <taxon>Pezizomycotina</taxon>
        <taxon>Eurotiomycetes</taxon>
        <taxon>Chaetothyriomycetidae</taxon>
        <taxon>Chaetothyriales</taxon>
        <taxon>Herpotrichiellaceae</taxon>
        <taxon>Exophiala</taxon>
    </lineage>
</organism>
<dbReference type="HOGENOM" id="CLU_1503454_0_0_1"/>
<evidence type="ECO:0000256" key="1">
    <source>
        <dbReference type="SAM" id="MobiDB-lite"/>
    </source>
</evidence>
<accession>A0A0D2EVG0</accession>
<feature type="compositionally biased region" description="Basic and acidic residues" evidence="1">
    <location>
        <begin position="8"/>
        <end position="17"/>
    </location>
</feature>
<dbReference type="EMBL" id="KN847318">
    <property type="protein sequence ID" value="KIW58755.1"/>
    <property type="molecule type" value="Genomic_DNA"/>
</dbReference>
<evidence type="ECO:0000313" key="3">
    <source>
        <dbReference type="Proteomes" id="UP000054342"/>
    </source>
</evidence>